<protein>
    <submittedName>
        <fullName evidence="1">Uncharacterized protein</fullName>
    </submittedName>
</protein>
<dbReference type="Proteomes" id="UP000591929">
    <property type="component" value="Unassembled WGS sequence"/>
</dbReference>
<comment type="caution">
    <text evidence="1">The sequence shown here is derived from an EMBL/GenBank/DDBJ whole genome shotgun (WGS) entry which is preliminary data.</text>
</comment>
<gene>
    <name evidence="1" type="ORF">HB847_15775</name>
</gene>
<name>A0A841YA68_9LIST</name>
<proteinExistence type="predicted"/>
<dbReference type="AlphaFoldDB" id="A0A841YA68"/>
<accession>A0A841YA68</accession>
<dbReference type="EMBL" id="JAARPL010000018">
    <property type="protein sequence ID" value="MBC1373811.1"/>
    <property type="molecule type" value="Genomic_DNA"/>
</dbReference>
<sequence length="79" mass="8505">MGLLSIFQGEQQPQQTYFVSFVYGSPPAFGHIHITLQIAKEPTSLITPATITSIQQTLMGSYKQAVILNIIPLGEDGGA</sequence>
<evidence type="ECO:0000313" key="1">
    <source>
        <dbReference type="EMBL" id="MBC1373811.1"/>
    </source>
</evidence>
<reference evidence="1 2" key="1">
    <citation type="submission" date="2020-03" db="EMBL/GenBank/DDBJ databases">
        <title>Soil Listeria distribution.</title>
        <authorList>
            <person name="Liao J."/>
            <person name="Wiedmann M."/>
        </authorList>
    </citation>
    <scope>NUCLEOTIDE SEQUENCE [LARGE SCALE GENOMIC DNA]</scope>
    <source>
        <strain evidence="1 2">FSL L7-1681</strain>
    </source>
</reference>
<evidence type="ECO:0000313" key="2">
    <source>
        <dbReference type="Proteomes" id="UP000591929"/>
    </source>
</evidence>
<organism evidence="1 2">
    <name type="scientific">Listeria booriae</name>
    <dbReference type="NCBI Taxonomy" id="1552123"/>
    <lineage>
        <taxon>Bacteria</taxon>
        <taxon>Bacillati</taxon>
        <taxon>Bacillota</taxon>
        <taxon>Bacilli</taxon>
        <taxon>Bacillales</taxon>
        <taxon>Listeriaceae</taxon>
        <taxon>Listeria</taxon>
    </lineage>
</organism>
<dbReference type="RefSeq" id="WP_185378216.1">
    <property type="nucleotide sequence ID" value="NZ_JAARPL010000018.1"/>
</dbReference>